<gene>
    <name evidence="1" type="ORF">J2S17_003257</name>
</gene>
<dbReference type="EMBL" id="JAUSUB010000014">
    <property type="protein sequence ID" value="MDQ0271369.1"/>
    <property type="molecule type" value="Genomic_DNA"/>
</dbReference>
<comment type="caution">
    <text evidence="1">The sequence shown here is derived from an EMBL/GenBank/DDBJ whole genome shotgun (WGS) entry which is preliminary data.</text>
</comment>
<evidence type="ECO:0000313" key="2">
    <source>
        <dbReference type="Proteomes" id="UP001238088"/>
    </source>
</evidence>
<accession>A0ABU0AKF8</accession>
<dbReference type="Proteomes" id="UP001238088">
    <property type="component" value="Unassembled WGS sequence"/>
</dbReference>
<keyword evidence="2" id="KW-1185">Reference proteome</keyword>
<evidence type="ECO:0000313" key="1">
    <source>
        <dbReference type="EMBL" id="MDQ0271369.1"/>
    </source>
</evidence>
<keyword evidence="1" id="KW-0675">Receptor</keyword>
<proteinExistence type="predicted"/>
<organism evidence="1 2">
    <name type="scientific">Cytobacillus purgationiresistens</name>
    <dbReference type="NCBI Taxonomy" id="863449"/>
    <lineage>
        <taxon>Bacteria</taxon>
        <taxon>Bacillati</taxon>
        <taxon>Bacillota</taxon>
        <taxon>Bacilli</taxon>
        <taxon>Bacillales</taxon>
        <taxon>Bacillaceae</taxon>
        <taxon>Cytobacillus</taxon>
    </lineage>
</organism>
<name>A0ABU0AKF8_9BACI</name>
<reference evidence="1 2" key="1">
    <citation type="submission" date="2023-07" db="EMBL/GenBank/DDBJ databases">
        <title>Genomic Encyclopedia of Type Strains, Phase IV (KMG-IV): sequencing the most valuable type-strain genomes for metagenomic binning, comparative biology and taxonomic classification.</title>
        <authorList>
            <person name="Goeker M."/>
        </authorList>
    </citation>
    <scope>NUCLEOTIDE SEQUENCE [LARGE SCALE GENOMIC DNA]</scope>
    <source>
        <strain evidence="1 2">DSM 23494</strain>
    </source>
</reference>
<sequence length="46" mass="5151">MRANLSCKQWNYDSDYSNGFKAPNLLDLNSKAVKEPTYPAVAESNV</sequence>
<protein>
    <submittedName>
        <fullName evidence="1">Outer membrane cobalamin receptor</fullName>
    </submittedName>
</protein>